<feature type="region of interest" description="Disordered" evidence="1">
    <location>
        <begin position="128"/>
        <end position="167"/>
    </location>
</feature>
<dbReference type="EnsemblMetazoa" id="MESCA007048-RA">
    <property type="protein sequence ID" value="MESCA007048-PA"/>
    <property type="gene ID" value="MESCA007048"/>
</dbReference>
<reference evidence="3" key="1">
    <citation type="submission" date="2013-02" db="EMBL/GenBank/DDBJ databases">
        <authorList>
            <person name="Hughes D."/>
        </authorList>
    </citation>
    <scope>NUCLEOTIDE SEQUENCE</scope>
    <source>
        <strain>Durham</strain>
        <strain evidence="3">NC isolate 2 -- Noor lab</strain>
    </source>
</reference>
<dbReference type="HOGENOM" id="CLU_1598660_0_0_1"/>
<dbReference type="EMBL" id="CAQQ02154457">
    <property type="status" value="NOT_ANNOTATED_CDS"/>
    <property type="molecule type" value="Genomic_DNA"/>
</dbReference>
<evidence type="ECO:0000313" key="2">
    <source>
        <dbReference type="EnsemblMetazoa" id="MESCA007048-PA"/>
    </source>
</evidence>
<feature type="compositionally biased region" description="Polar residues" evidence="1">
    <location>
        <begin position="49"/>
        <end position="65"/>
    </location>
</feature>
<proteinExistence type="predicted"/>
<dbReference type="AlphaFoldDB" id="T1GTL2"/>
<feature type="compositionally biased region" description="Low complexity" evidence="1">
    <location>
        <begin position="1"/>
        <end position="13"/>
    </location>
</feature>
<name>T1GTL2_MEGSC</name>
<organism evidence="2 3">
    <name type="scientific">Megaselia scalaris</name>
    <name type="common">Humpbacked fly</name>
    <name type="synonym">Phora scalaris</name>
    <dbReference type="NCBI Taxonomy" id="36166"/>
    <lineage>
        <taxon>Eukaryota</taxon>
        <taxon>Metazoa</taxon>
        <taxon>Ecdysozoa</taxon>
        <taxon>Arthropoda</taxon>
        <taxon>Hexapoda</taxon>
        <taxon>Insecta</taxon>
        <taxon>Pterygota</taxon>
        <taxon>Neoptera</taxon>
        <taxon>Endopterygota</taxon>
        <taxon>Diptera</taxon>
        <taxon>Brachycera</taxon>
        <taxon>Muscomorpha</taxon>
        <taxon>Platypezoidea</taxon>
        <taxon>Phoridae</taxon>
        <taxon>Megaseliini</taxon>
        <taxon>Megaselia</taxon>
    </lineage>
</organism>
<feature type="compositionally biased region" description="Low complexity" evidence="1">
    <location>
        <begin position="21"/>
        <end position="43"/>
    </location>
</feature>
<keyword evidence="3" id="KW-1185">Reference proteome</keyword>
<sequence length="167" mass="18778">MNQLTSGSQSQQPQLPPPASPSAQPQQQQQHQPQQQTSSVVQPQKKEQTTNTDDLSQKNQTTSTDDFVDPRMEYRKMINKKVAEDESLKNVQVPPKSPTSMITRVQKVYVPTHEEDDDEEELRFGVELNRYPPRSPVPKPRTPPPFKNTSESDTDGGKSTPDITSGH</sequence>
<dbReference type="EMBL" id="CAQQ02154456">
    <property type="status" value="NOT_ANNOTATED_CDS"/>
    <property type="molecule type" value="Genomic_DNA"/>
</dbReference>
<accession>T1GTL2</accession>
<reference evidence="2" key="2">
    <citation type="submission" date="2015-06" db="UniProtKB">
        <authorList>
            <consortium name="EnsemblMetazoa"/>
        </authorList>
    </citation>
    <scope>IDENTIFICATION</scope>
</reference>
<feature type="compositionally biased region" description="Pro residues" evidence="1">
    <location>
        <begin position="133"/>
        <end position="146"/>
    </location>
</feature>
<evidence type="ECO:0000256" key="1">
    <source>
        <dbReference type="SAM" id="MobiDB-lite"/>
    </source>
</evidence>
<feature type="region of interest" description="Disordered" evidence="1">
    <location>
        <begin position="1"/>
        <end position="99"/>
    </location>
</feature>
<protein>
    <submittedName>
        <fullName evidence="2">Uncharacterized protein</fullName>
    </submittedName>
</protein>
<dbReference type="Proteomes" id="UP000015102">
    <property type="component" value="Unassembled WGS sequence"/>
</dbReference>
<evidence type="ECO:0000313" key="3">
    <source>
        <dbReference type="Proteomes" id="UP000015102"/>
    </source>
</evidence>
<feature type="compositionally biased region" description="Basic and acidic residues" evidence="1">
    <location>
        <begin position="68"/>
        <end position="88"/>
    </location>
</feature>